<gene>
    <name evidence="2" type="ORF">LL252_10515</name>
</gene>
<sequence length="580" mass="66818">MSLTTTPTRARPRPRPLAVLLTLGALLLGAGAQAERRYFSEYGYPVDKPDNAFYYVKVPLPENPDGPGYLYQAHYKDGDALYAEGVRGGPGKDDPWLGDFRYLYPDGQVKEKGHNDEQGRPDGERITYHENGQVEKYQPYRDGKINGVEKQYDEEGNLLLKRQVKDGRPDGMQISYYGDDDGGPDGGQIYEERRYRDGRYDNFYNRYDRDGNRIGHADFTAPGVLMAWNRRSDGSYSRREAHFFRDDQGRFRDGAPQWLSLMADHNRDGSPSSVSLRYPQKNSQWRIGLDGDTVVRLEHWVKRVQQGPAIAPLGNGGREQGQMRDGLRTGTWEAYDDDGQLVRVMHYKKGRLDGDWRERSGPDGQRWTHKHYRQDQEDGPWRTENADGEVVESGHYRQGQPVGDWHTLEDDGRVRDAHYVDGELDGDWTLHSADGELLAERHYRHGQRVGEWTQYDADGELLSRVPYRDGRRHGDVFERRDDGVQVYARFDRDRLDGPYRETTAEGYPRLEGHYRDGQRQGRFVEYSEQGRVEEITPYRDNQPDGEGWIRDRQGKLVPARWEQGRLVSPSRSSGRPGTPP</sequence>
<name>A0A9Q3YMP8_9GAMM</name>
<organism evidence="2 3">
    <name type="scientific">Alloalcanivorax marinus</name>
    <dbReference type="NCBI Taxonomy" id="1177169"/>
    <lineage>
        <taxon>Bacteria</taxon>
        <taxon>Pseudomonadati</taxon>
        <taxon>Pseudomonadota</taxon>
        <taxon>Gammaproteobacteria</taxon>
        <taxon>Oceanospirillales</taxon>
        <taxon>Alcanivoracaceae</taxon>
        <taxon>Alloalcanivorax</taxon>
    </lineage>
</organism>
<dbReference type="InterPro" id="IPR011652">
    <property type="entry name" value="MORN_2"/>
</dbReference>
<feature type="compositionally biased region" description="Low complexity" evidence="1">
    <location>
        <begin position="568"/>
        <end position="580"/>
    </location>
</feature>
<proteinExistence type="predicted"/>
<evidence type="ECO:0000313" key="2">
    <source>
        <dbReference type="EMBL" id="MCC4309002.1"/>
    </source>
</evidence>
<dbReference type="AlphaFoldDB" id="A0A9Q3YMP8"/>
<comment type="caution">
    <text evidence="2">The sequence shown here is derived from an EMBL/GenBank/DDBJ whole genome shotgun (WGS) entry which is preliminary data.</text>
</comment>
<feature type="compositionally biased region" description="Basic and acidic residues" evidence="1">
    <location>
        <begin position="373"/>
        <end position="383"/>
    </location>
</feature>
<dbReference type="SUPFAM" id="SSF82185">
    <property type="entry name" value="Histone H3 K4-specific methyltransferase SET7/9 N-terminal domain"/>
    <property type="match status" value="3"/>
</dbReference>
<feature type="region of interest" description="Disordered" evidence="1">
    <location>
        <begin position="356"/>
        <end position="383"/>
    </location>
</feature>
<protein>
    <recommendedName>
        <fullName evidence="4">Toxin-antitoxin system YwqK family antitoxin</fullName>
    </recommendedName>
</protein>
<keyword evidence="3" id="KW-1185">Reference proteome</keyword>
<dbReference type="PANTHER" id="PTHR33706:SF1">
    <property type="entry name" value="TPR REPEAT PROTEIN"/>
    <property type="match status" value="1"/>
</dbReference>
<dbReference type="Gene3D" id="2.20.110.10">
    <property type="entry name" value="Histone H3 K4-specific methyltransferase SET7/9 N-terminal domain"/>
    <property type="match status" value="5"/>
</dbReference>
<dbReference type="Pfam" id="PF07661">
    <property type="entry name" value="MORN_2"/>
    <property type="match status" value="4"/>
</dbReference>
<dbReference type="RefSeq" id="WP_228233970.1">
    <property type="nucleotide sequence ID" value="NZ_JAJGNA010000011.1"/>
</dbReference>
<dbReference type="Proteomes" id="UP001108027">
    <property type="component" value="Unassembled WGS sequence"/>
</dbReference>
<reference evidence="2" key="1">
    <citation type="submission" date="2021-10" db="EMBL/GenBank/DDBJ databases">
        <title>The diversity and Nitrogen Metabolism of Culturable Nitrate-Utilizing Bacteria Within the Oxygen Minimum Zone of the Changjiang (Yangtze River)Estuary.</title>
        <authorList>
            <person name="Zhang D."/>
            <person name="Zheng J."/>
            <person name="Liu S."/>
            <person name="He W."/>
        </authorList>
    </citation>
    <scope>NUCLEOTIDE SEQUENCE</scope>
    <source>
        <strain evidence="2">FXH-223</strain>
    </source>
</reference>
<evidence type="ECO:0000256" key="1">
    <source>
        <dbReference type="SAM" id="MobiDB-lite"/>
    </source>
</evidence>
<evidence type="ECO:0008006" key="4">
    <source>
        <dbReference type="Google" id="ProtNLM"/>
    </source>
</evidence>
<dbReference type="EMBL" id="JAJGNA010000011">
    <property type="protein sequence ID" value="MCC4309002.1"/>
    <property type="molecule type" value="Genomic_DNA"/>
</dbReference>
<feature type="region of interest" description="Disordered" evidence="1">
    <location>
        <begin position="559"/>
        <end position="580"/>
    </location>
</feature>
<accession>A0A9Q3YMP8</accession>
<dbReference type="PANTHER" id="PTHR33706">
    <property type="entry name" value="MORN VARIANT REPEAT PROTEIN"/>
    <property type="match status" value="1"/>
</dbReference>
<evidence type="ECO:0000313" key="3">
    <source>
        <dbReference type="Proteomes" id="UP001108027"/>
    </source>
</evidence>